<feature type="region of interest" description="Disordered" evidence="9">
    <location>
        <begin position="541"/>
        <end position="566"/>
    </location>
</feature>
<keyword evidence="6 10" id="KW-0732">Signal</keyword>
<evidence type="ECO:0000256" key="10">
    <source>
        <dbReference type="SAM" id="SignalP"/>
    </source>
</evidence>
<gene>
    <name evidence="12" type="ORF">C7999DRAFT_32899</name>
</gene>
<dbReference type="Pfam" id="PF05730">
    <property type="entry name" value="CFEM"/>
    <property type="match status" value="1"/>
</dbReference>
<dbReference type="InterPro" id="IPR008427">
    <property type="entry name" value="Extracellular_membr_CFEM_dom"/>
</dbReference>
<dbReference type="EMBL" id="MU857669">
    <property type="protein sequence ID" value="KAK4246658.1"/>
    <property type="molecule type" value="Genomic_DNA"/>
</dbReference>
<dbReference type="Proteomes" id="UP001303647">
    <property type="component" value="Unassembled WGS sequence"/>
</dbReference>
<feature type="signal peptide" evidence="10">
    <location>
        <begin position="1"/>
        <end position="16"/>
    </location>
</feature>
<dbReference type="GO" id="GO:0098552">
    <property type="term" value="C:side of membrane"/>
    <property type="evidence" value="ECO:0007669"/>
    <property type="project" value="UniProtKB-KW"/>
</dbReference>
<evidence type="ECO:0000313" key="12">
    <source>
        <dbReference type="EMBL" id="KAK4246658.1"/>
    </source>
</evidence>
<evidence type="ECO:0000256" key="5">
    <source>
        <dbReference type="ARBA" id="ARBA00022622"/>
    </source>
</evidence>
<evidence type="ECO:0000256" key="8">
    <source>
        <dbReference type="ARBA" id="ARBA00023288"/>
    </source>
</evidence>
<keyword evidence="8" id="KW-0449">Lipoprotein</keyword>
<keyword evidence="13" id="KW-1185">Reference proteome</keyword>
<feature type="domain" description="CFEM" evidence="11">
    <location>
        <begin position="389"/>
        <end position="449"/>
    </location>
</feature>
<dbReference type="AlphaFoldDB" id="A0AAN7CQY1"/>
<evidence type="ECO:0000256" key="1">
    <source>
        <dbReference type="ARBA" id="ARBA00004589"/>
    </source>
</evidence>
<evidence type="ECO:0000256" key="6">
    <source>
        <dbReference type="ARBA" id="ARBA00022729"/>
    </source>
</evidence>
<keyword evidence="5" id="KW-0325">Glycoprotein</keyword>
<evidence type="ECO:0000256" key="4">
    <source>
        <dbReference type="ARBA" id="ARBA00022525"/>
    </source>
</evidence>
<evidence type="ECO:0000313" key="13">
    <source>
        <dbReference type="Proteomes" id="UP001303647"/>
    </source>
</evidence>
<comment type="similarity">
    <text evidence="3">Belongs to the RBT5 family.</text>
</comment>
<feature type="chain" id="PRO_5043019118" description="CFEM domain-containing protein" evidence="10">
    <location>
        <begin position="17"/>
        <end position="618"/>
    </location>
</feature>
<name>A0AAN7CQY1_9PEZI</name>
<reference evidence="12" key="1">
    <citation type="journal article" date="2023" name="Mol. Phylogenet. Evol.">
        <title>Genome-scale phylogeny and comparative genomics of the fungal order Sordariales.</title>
        <authorList>
            <person name="Hensen N."/>
            <person name="Bonometti L."/>
            <person name="Westerberg I."/>
            <person name="Brannstrom I.O."/>
            <person name="Guillou S."/>
            <person name="Cros-Aarteil S."/>
            <person name="Calhoun S."/>
            <person name="Haridas S."/>
            <person name="Kuo A."/>
            <person name="Mondo S."/>
            <person name="Pangilinan J."/>
            <person name="Riley R."/>
            <person name="LaButti K."/>
            <person name="Andreopoulos B."/>
            <person name="Lipzen A."/>
            <person name="Chen C."/>
            <person name="Yan M."/>
            <person name="Daum C."/>
            <person name="Ng V."/>
            <person name="Clum A."/>
            <person name="Steindorff A."/>
            <person name="Ohm R.A."/>
            <person name="Martin F."/>
            <person name="Silar P."/>
            <person name="Natvig D.O."/>
            <person name="Lalanne C."/>
            <person name="Gautier V."/>
            <person name="Ament-Velasquez S.L."/>
            <person name="Kruys A."/>
            <person name="Hutchinson M.I."/>
            <person name="Powell A.J."/>
            <person name="Barry K."/>
            <person name="Miller A.N."/>
            <person name="Grigoriev I.V."/>
            <person name="Debuchy R."/>
            <person name="Gladieux P."/>
            <person name="Hiltunen Thoren M."/>
            <person name="Johannesson H."/>
        </authorList>
    </citation>
    <scope>NUCLEOTIDE SEQUENCE</scope>
    <source>
        <strain evidence="12">CBS 359.72</strain>
    </source>
</reference>
<evidence type="ECO:0000259" key="11">
    <source>
        <dbReference type="Pfam" id="PF05730"/>
    </source>
</evidence>
<sequence>MKTFIPVLALAAGVSATFIKAPPFTCPANTDNQCTDKQKPGFSWDDLDFGDFFDYGDFTFRGWKCEDGGEKRGRFGPRTFKKVIGGTCHSEKSKSPSFGCGPKVDKFSLGSIHVKPEFDCDLEFHYDMPDGSLCKHRSRCSKSGTTVRNTQCGGAKNVTIVFPPQLNLPKPSCSIQVPTISFDCSTASSTQPPKTKTIEIPATSSPPAEATTTSEVEASSTTSAESSTSSDESSNPPAETSSDVVPGSSTTDTPPEATSTTSVSPGQETSESSVDVPPPVTKTITTSFDSTSTIFTTSTQTIISCPPEKSEECPGNSVVTTVVTIPVSTTVCPITETRTTVENPSTATDASPSDSPSDGPSGTSTVAPGSGSSSSAVSSVSPVETLPCPAIVPSCLNTFLFTLGCSDNTDTACYCPDATFVKNVYDCLYAHGENDAIVAEAIAYFQGICGSWVGQNPAIATGATITTYITVTATPTVAPIYTTVTVDVTTVVPCTDEAGEVIPSSSTTVTVSTSLTVPQVSFTTGSSSDVDVIPVTEAPPVVTTSLSPGSGNSELPGSGDSELPGSDVITATATATSVATPIGTGSFRPTTSIVFAGSGRVTASFGLAAAVAALAVAF</sequence>
<evidence type="ECO:0000256" key="3">
    <source>
        <dbReference type="ARBA" id="ARBA00010031"/>
    </source>
</evidence>
<feature type="compositionally biased region" description="Polar residues" evidence="9">
    <location>
        <begin position="263"/>
        <end position="273"/>
    </location>
</feature>
<feature type="compositionally biased region" description="Low complexity" evidence="9">
    <location>
        <begin position="248"/>
        <end position="262"/>
    </location>
</feature>
<feature type="compositionally biased region" description="Polar residues" evidence="9">
    <location>
        <begin position="542"/>
        <end position="555"/>
    </location>
</feature>
<feature type="region of interest" description="Disordered" evidence="9">
    <location>
        <begin position="186"/>
        <end position="287"/>
    </location>
</feature>
<comment type="subcellular location">
    <subcellularLocation>
        <location evidence="1">Membrane</location>
        <topology evidence="1">Lipid-anchor</topology>
        <topology evidence="1">GPI-anchor</topology>
    </subcellularLocation>
    <subcellularLocation>
        <location evidence="2">Secreted</location>
    </subcellularLocation>
</comment>
<feature type="region of interest" description="Disordered" evidence="9">
    <location>
        <begin position="335"/>
        <end position="376"/>
    </location>
</feature>
<evidence type="ECO:0000256" key="2">
    <source>
        <dbReference type="ARBA" id="ARBA00004613"/>
    </source>
</evidence>
<comment type="caution">
    <text evidence="12">The sequence shown here is derived from an EMBL/GenBank/DDBJ whole genome shotgun (WGS) entry which is preliminary data.</text>
</comment>
<keyword evidence="5" id="KW-0472">Membrane</keyword>
<dbReference type="GO" id="GO:0005576">
    <property type="term" value="C:extracellular region"/>
    <property type="evidence" value="ECO:0007669"/>
    <property type="project" value="UniProtKB-SubCell"/>
</dbReference>
<evidence type="ECO:0000256" key="7">
    <source>
        <dbReference type="ARBA" id="ARBA00023157"/>
    </source>
</evidence>
<reference evidence="12" key="2">
    <citation type="submission" date="2023-05" db="EMBL/GenBank/DDBJ databases">
        <authorList>
            <consortium name="Lawrence Berkeley National Laboratory"/>
            <person name="Steindorff A."/>
            <person name="Hensen N."/>
            <person name="Bonometti L."/>
            <person name="Westerberg I."/>
            <person name="Brannstrom I.O."/>
            <person name="Guillou S."/>
            <person name="Cros-Aarteil S."/>
            <person name="Calhoun S."/>
            <person name="Haridas S."/>
            <person name="Kuo A."/>
            <person name="Mondo S."/>
            <person name="Pangilinan J."/>
            <person name="Riley R."/>
            <person name="Labutti K."/>
            <person name="Andreopoulos B."/>
            <person name="Lipzen A."/>
            <person name="Chen C."/>
            <person name="Yanf M."/>
            <person name="Daum C."/>
            <person name="Ng V."/>
            <person name="Clum A."/>
            <person name="Ohm R."/>
            <person name="Martin F."/>
            <person name="Silar P."/>
            <person name="Natvig D."/>
            <person name="Lalanne C."/>
            <person name="Gautier V."/>
            <person name="Ament-Velasquez S.L."/>
            <person name="Kruys A."/>
            <person name="Hutchinson M.I."/>
            <person name="Powell A.J."/>
            <person name="Barry K."/>
            <person name="Miller A.N."/>
            <person name="Grigoriev I.V."/>
            <person name="Debuchy R."/>
            <person name="Gladieux P."/>
            <person name="Thoren M.H."/>
            <person name="Johannesson H."/>
        </authorList>
    </citation>
    <scope>NUCLEOTIDE SEQUENCE</scope>
    <source>
        <strain evidence="12">CBS 359.72</strain>
    </source>
</reference>
<keyword evidence="4" id="KW-0964">Secreted</keyword>
<evidence type="ECO:0000256" key="9">
    <source>
        <dbReference type="SAM" id="MobiDB-lite"/>
    </source>
</evidence>
<keyword evidence="7" id="KW-1015">Disulfide bond</keyword>
<proteinExistence type="inferred from homology"/>
<feature type="compositionally biased region" description="Low complexity" evidence="9">
    <location>
        <begin position="344"/>
        <end position="376"/>
    </location>
</feature>
<feature type="compositionally biased region" description="Low complexity" evidence="9">
    <location>
        <begin position="199"/>
        <end position="234"/>
    </location>
</feature>
<organism evidence="12 13">
    <name type="scientific">Corynascus novoguineensis</name>
    <dbReference type="NCBI Taxonomy" id="1126955"/>
    <lineage>
        <taxon>Eukaryota</taxon>
        <taxon>Fungi</taxon>
        <taxon>Dikarya</taxon>
        <taxon>Ascomycota</taxon>
        <taxon>Pezizomycotina</taxon>
        <taxon>Sordariomycetes</taxon>
        <taxon>Sordariomycetidae</taxon>
        <taxon>Sordariales</taxon>
        <taxon>Chaetomiaceae</taxon>
        <taxon>Corynascus</taxon>
    </lineage>
</organism>
<protein>
    <recommendedName>
        <fullName evidence="11">CFEM domain-containing protein</fullName>
    </recommendedName>
</protein>
<keyword evidence="5" id="KW-0336">GPI-anchor</keyword>
<accession>A0AAN7CQY1</accession>